<dbReference type="AlphaFoldDB" id="A0A7X9ILC3"/>
<keyword evidence="7" id="KW-0290">Folate-binding</keyword>
<dbReference type="PANTHER" id="PTHR12234">
    <property type="entry name" value="FORMIMINOTRANSFERASE-CYCLODEAMINASE"/>
    <property type="match status" value="1"/>
</dbReference>
<dbReference type="NCBIfam" id="TIGR02024">
    <property type="entry name" value="FtcD"/>
    <property type="match status" value="1"/>
</dbReference>
<dbReference type="SMART" id="SM01221">
    <property type="entry name" value="FTCD"/>
    <property type="match status" value="1"/>
</dbReference>
<evidence type="ECO:0000259" key="9">
    <source>
        <dbReference type="SMART" id="SM01222"/>
    </source>
</evidence>
<dbReference type="GO" id="GO:0030409">
    <property type="term" value="F:glutamate formimidoyltransferase activity"/>
    <property type="evidence" value="ECO:0007669"/>
    <property type="project" value="UniProtKB-EC"/>
</dbReference>
<comment type="subcellular location">
    <subcellularLocation>
        <location evidence="1">Cytoplasm</location>
    </subcellularLocation>
</comment>
<dbReference type="SMART" id="SM01222">
    <property type="entry name" value="FTCD_N"/>
    <property type="match status" value="1"/>
</dbReference>
<dbReference type="SUPFAM" id="SSF55116">
    <property type="entry name" value="Formiminotransferase domain of formiminotransferase-cyclodeaminase"/>
    <property type="match status" value="2"/>
</dbReference>
<evidence type="ECO:0000256" key="3">
    <source>
        <dbReference type="ARBA" id="ARBA00012252"/>
    </source>
</evidence>
<dbReference type="GO" id="GO:0019557">
    <property type="term" value="P:L-histidine catabolic process to glutamate and formate"/>
    <property type="evidence" value="ECO:0007669"/>
    <property type="project" value="UniProtKB-UniPathway"/>
</dbReference>
<dbReference type="Gene3D" id="3.30.70.670">
    <property type="entry name" value="Formiminotransferase, C-terminal subdomain"/>
    <property type="match status" value="1"/>
</dbReference>
<sequence>MSKNTSSTAYYKNALGTKKGNLLKLIECVPNISEGRNDEVINDIVQATKSEHVEILHVDRGRAANRTVITFAGTPQDVSNAAFMLIKRTAELVDMRKHTGEHPRIGATDVCPFIPIQNTSMADCVAIARAVGKQVGEELHIPVYLYGEAAYSKERKNLSYLRNGEYEGITEKLKDPKLLPDFGPPIFNERSGITIIGARSFLIAYNINLKTHDKKLAQEIAGIIRESGIKKRDKEGELIIVPGLFPHCAALGWFIEDYGIAQVSTNLSNFELSPMHEVFDCVCQLAKERGISVSGSEIVGLLPKKALLDAGLYYLRKKGSLTKASEEDIISTAIESLGLNDLYPFKIEEKLIEERLSSLFNSKKDL</sequence>
<keyword evidence="5 10" id="KW-0808">Transferase</keyword>
<evidence type="ECO:0000256" key="2">
    <source>
        <dbReference type="ARBA" id="ARBA00005082"/>
    </source>
</evidence>
<dbReference type="GO" id="GO:0019556">
    <property type="term" value="P:L-histidine catabolic process to glutamate and formamide"/>
    <property type="evidence" value="ECO:0007669"/>
    <property type="project" value="UniProtKB-UniPathway"/>
</dbReference>
<keyword evidence="6" id="KW-0369">Histidine metabolism</keyword>
<accession>A0A7X9ILC3</accession>
<dbReference type="InterPro" id="IPR004227">
    <property type="entry name" value="Formiminotransferase_cat"/>
</dbReference>
<dbReference type="EC" id="2.1.2.5" evidence="3"/>
<evidence type="ECO:0000256" key="4">
    <source>
        <dbReference type="ARBA" id="ARBA00022490"/>
    </source>
</evidence>
<feature type="domain" description="Formiminotransferase N-terminal subdomain" evidence="9">
    <location>
        <begin position="24"/>
        <end position="200"/>
    </location>
</feature>
<dbReference type="Pfam" id="PF07837">
    <property type="entry name" value="FTCD_N"/>
    <property type="match status" value="1"/>
</dbReference>
<evidence type="ECO:0000259" key="8">
    <source>
        <dbReference type="SMART" id="SM01221"/>
    </source>
</evidence>
<dbReference type="EMBL" id="JAAZON010000598">
    <property type="protein sequence ID" value="NMC64092.1"/>
    <property type="molecule type" value="Genomic_DNA"/>
</dbReference>
<dbReference type="Pfam" id="PF02971">
    <property type="entry name" value="FTCD"/>
    <property type="match status" value="1"/>
</dbReference>
<evidence type="ECO:0000256" key="7">
    <source>
        <dbReference type="ARBA" id="ARBA00022954"/>
    </source>
</evidence>
<feature type="domain" description="Formiminotransferase C-terminal subdomain" evidence="8">
    <location>
        <begin position="201"/>
        <end position="355"/>
    </location>
</feature>
<gene>
    <name evidence="10" type="primary">ftcD</name>
    <name evidence="10" type="ORF">GYA55_13090</name>
</gene>
<evidence type="ECO:0000256" key="6">
    <source>
        <dbReference type="ARBA" id="ARBA00022808"/>
    </source>
</evidence>
<keyword evidence="4" id="KW-0963">Cytoplasm</keyword>
<organism evidence="10 11">
    <name type="scientific">SAR324 cluster bacterium</name>
    <dbReference type="NCBI Taxonomy" id="2024889"/>
    <lineage>
        <taxon>Bacteria</taxon>
        <taxon>Deltaproteobacteria</taxon>
        <taxon>SAR324 cluster</taxon>
    </lineage>
</organism>
<evidence type="ECO:0000313" key="10">
    <source>
        <dbReference type="EMBL" id="NMC64092.1"/>
    </source>
</evidence>
<dbReference type="Proteomes" id="UP000524246">
    <property type="component" value="Unassembled WGS sequence"/>
</dbReference>
<dbReference type="UniPathway" id="UPA00379">
    <property type="reaction ID" value="UER00555"/>
</dbReference>
<dbReference type="InterPro" id="IPR037064">
    <property type="entry name" value="Formiminotransferase_N_sf"/>
</dbReference>
<dbReference type="GO" id="GO:0005542">
    <property type="term" value="F:folic acid binding"/>
    <property type="evidence" value="ECO:0007669"/>
    <property type="project" value="UniProtKB-KW"/>
</dbReference>
<dbReference type="PANTHER" id="PTHR12234:SF0">
    <property type="entry name" value="FORMIMIDOYLTRANSFERASE-CYCLODEAMINASE"/>
    <property type="match status" value="1"/>
</dbReference>
<dbReference type="GO" id="GO:0005737">
    <property type="term" value="C:cytoplasm"/>
    <property type="evidence" value="ECO:0007669"/>
    <property type="project" value="UniProtKB-SubCell"/>
</dbReference>
<evidence type="ECO:0000256" key="5">
    <source>
        <dbReference type="ARBA" id="ARBA00022679"/>
    </source>
</evidence>
<proteinExistence type="predicted"/>
<evidence type="ECO:0000256" key="1">
    <source>
        <dbReference type="ARBA" id="ARBA00004496"/>
    </source>
</evidence>
<reference evidence="10 11" key="1">
    <citation type="journal article" date="2020" name="Biotechnol. Biofuels">
        <title>New insights from the biogas microbiome by comprehensive genome-resolved metagenomics of nearly 1600 species originating from multiple anaerobic digesters.</title>
        <authorList>
            <person name="Campanaro S."/>
            <person name="Treu L."/>
            <person name="Rodriguez-R L.M."/>
            <person name="Kovalovszki A."/>
            <person name="Ziels R.M."/>
            <person name="Maus I."/>
            <person name="Zhu X."/>
            <person name="Kougias P.G."/>
            <person name="Basile A."/>
            <person name="Luo G."/>
            <person name="Schluter A."/>
            <person name="Konstantinidis K.T."/>
            <person name="Angelidaki I."/>
        </authorList>
    </citation>
    <scope>NUCLEOTIDE SEQUENCE [LARGE SCALE GENOMIC DNA]</scope>
    <source>
        <strain evidence="10">AS27yjCOA_65</strain>
    </source>
</reference>
<comment type="pathway">
    <text evidence="2">Amino-acid degradation; L-histidine degradation into L-glutamate; L-glutamate from N-formimidoyl-L-glutamate (transferase route): step 1/1.</text>
</comment>
<evidence type="ECO:0000313" key="11">
    <source>
        <dbReference type="Proteomes" id="UP000524246"/>
    </source>
</evidence>
<comment type="caution">
    <text evidence="10">The sequence shown here is derived from an EMBL/GenBank/DDBJ whole genome shotgun (WGS) entry which is preliminary data.</text>
</comment>
<dbReference type="InterPro" id="IPR022384">
    <property type="entry name" value="FormiminoTrfase_cat_dom_sf"/>
</dbReference>
<name>A0A7X9ILC3_9DELT</name>
<protein>
    <recommendedName>
        <fullName evidence="3">glutamate formimidoyltransferase</fullName>
        <ecNumber evidence="3">2.1.2.5</ecNumber>
    </recommendedName>
</protein>
<dbReference type="InterPro" id="IPR051623">
    <property type="entry name" value="FTCD"/>
</dbReference>
<dbReference type="Gene3D" id="3.30.990.10">
    <property type="entry name" value="Formiminotransferase, N-terminal subdomain"/>
    <property type="match status" value="1"/>
</dbReference>
<dbReference type="InterPro" id="IPR013802">
    <property type="entry name" value="Formiminotransferase_C"/>
</dbReference>
<dbReference type="InterPro" id="IPR012886">
    <property type="entry name" value="Formiminotransferase_N"/>
</dbReference>
<dbReference type="InterPro" id="IPR037070">
    <property type="entry name" value="Formiminotransferase_C_sf"/>
</dbReference>